<keyword evidence="1" id="KW-0472">Membrane</keyword>
<organism evidence="2 3">
    <name type="scientific">Candidatus Muproteobacteria bacterium RIFCSPHIGHO2_01_FULL_65_16</name>
    <dbReference type="NCBI Taxonomy" id="1817764"/>
    <lineage>
        <taxon>Bacteria</taxon>
        <taxon>Pseudomonadati</taxon>
        <taxon>Pseudomonadota</taxon>
        <taxon>Candidatus Muproteobacteria</taxon>
    </lineage>
</organism>
<dbReference type="STRING" id="1817764.A2637_04900"/>
<protein>
    <recommendedName>
        <fullName evidence="4">Type II secretion system protein GspG C-terminal domain-containing protein</fullName>
    </recommendedName>
</protein>
<dbReference type="Pfam" id="PF07963">
    <property type="entry name" value="N_methyl"/>
    <property type="match status" value="1"/>
</dbReference>
<dbReference type="EMBL" id="MFSY01000117">
    <property type="protein sequence ID" value="OGI44612.1"/>
    <property type="molecule type" value="Genomic_DNA"/>
</dbReference>
<dbReference type="PROSITE" id="PS00409">
    <property type="entry name" value="PROKAR_NTER_METHYL"/>
    <property type="match status" value="1"/>
</dbReference>
<dbReference type="InterPro" id="IPR012902">
    <property type="entry name" value="N_methyl_site"/>
</dbReference>
<keyword evidence="1" id="KW-0812">Transmembrane</keyword>
<proteinExistence type="predicted"/>
<accession>A0A1F6THL0</accession>
<dbReference type="Gene3D" id="3.30.700.10">
    <property type="entry name" value="Glycoprotein, Type 4 Pilin"/>
    <property type="match status" value="1"/>
</dbReference>
<evidence type="ECO:0000313" key="3">
    <source>
        <dbReference type="Proteomes" id="UP000179360"/>
    </source>
</evidence>
<dbReference type="SUPFAM" id="SSF54523">
    <property type="entry name" value="Pili subunits"/>
    <property type="match status" value="1"/>
</dbReference>
<name>A0A1F6THL0_9PROT</name>
<dbReference type="AlphaFoldDB" id="A0A1F6THL0"/>
<gene>
    <name evidence="2" type="ORF">A2637_04900</name>
</gene>
<reference evidence="2 3" key="1">
    <citation type="journal article" date="2016" name="Nat. Commun.">
        <title>Thousands of microbial genomes shed light on interconnected biogeochemical processes in an aquifer system.</title>
        <authorList>
            <person name="Anantharaman K."/>
            <person name="Brown C.T."/>
            <person name="Hug L.A."/>
            <person name="Sharon I."/>
            <person name="Castelle C.J."/>
            <person name="Probst A.J."/>
            <person name="Thomas B.C."/>
            <person name="Singh A."/>
            <person name="Wilkins M.J."/>
            <person name="Karaoz U."/>
            <person name="Brodie E.L."/>
            <person name="Williams K.H."/>
            <person name="Hubbard S.S."/>
            <person name="Banfield J.F."/>
        </authorList>
    </citation>
    <scope>NUCLEOTIDE SEQUENCE [LARGE SCALE GENOMIC DNA]</scope>
</reference>
<evidence type="ECO:0000256" key="1">
    <source>
        <dbReference type="SAM" id="Phobius"/>
    </source>
</evidence>
<sequence length="175" mass="19391">MKRRAHGFSLLELVVVIVIISILLVVAISRLLALQVDAERVALETVAGTLRSAIGIKIAEYIVRQDMAGMRRLEGSNPMNRLAEVPRNYLGELDAPDPATLEDGNWYFDTRARTLVYLVHNKGYFSGGAAGEPPRARFAIRLVYNDRNGNGVYDAGVDAMEGLRLAALESYRWTN</sequence>
<comment type="caution">
    <text evidence="2">The sequence shown here is derived from an EMBL/GenBank/DDBJ whole genome shotgun (WGS) entry which is preliminary data.</text>
</comment>
<dbReference type="Proteomes" id="UP000179360">
    <property type="component" value="Unassembled WGS sequence"/>
</dbReference>
<feature type="transmembrane region" description="Helical" evidence="1">
    <location>
        <begin position="7"/>
        <end position="29"/>
    </location>
</feature>
<dbReference type="NCBIfam" id="TIGR02532">
    <property type="entry name" value="IV_pilin_GFxxxE"/>
    <property type="match status" value="1"/>
</dbReference>
<dbReference type="InterPro" id="IPR045584">
    <property type="entry name" value="Pilin-like"/>
</dbReference>
<keyword evidence="1" id="KW-1133">Transmembrane helix</keyword>
<evidence type="ECO:0008006" key="4">
    <source>
        <dbReference type="Google" id="ProtNLM"/>
    </source>
</evidence>
<evidence type="ECO:0000313" key="2">
    <source>
        <dbReference type="EMBL" id="OGI44612.1"/>
    </source>
</evidence>